<protein>
    <submittedName>
        <fullName evidence="2">Uncharacterized protein</fullName>
    </submittedName>
</protein>
<accession>A0A4Y7TWY7</accession>
<comment type="caution">
    <text evidence="2">The sequence shown here is derived from an EMBL/GenBank/DDBJ whole genome shotgun (WGS) entry which is preliminary data.</text>
</comment>
<evidence type="ECO:0000256" key="1">
    <source>
        <dbReference type="SAM" id="MobiDB-lite"/>
    </source>
</evidence>
<evidence type="ECO:0000313" key="3">
    <source>
        <dbReference type="Proteomes" id="UP000298030"/>
    </source>
</evidence>
<evidence type="ECO:0000313" key="2">
    <source>
        <dbReference type="EMBL" id="TEB38079.1"/>
    </source>
</evidence>
<dbReference type="AlphaFoldDB" id="A0A4Y7TWY7"/>
<proteinExistence type="predicted"/>
<keyword evidence="3" id="KW-1185">Reference proteome</keyword>
<name>A0A4Y7TWY7_COPMI</name>
<dbReference type="EMBL" id="QPFP01000003">
    <property type="protein sequence ID" value="TEB38079.1"/>
    <property type="molecule type" value="Genomic_DNA"/>
</dbReference>
<dbReference type="Proteomes" id="UP000298030">
    <property type="component" value="Unassembled WGS sequence"/>
</dbReference>
<feature type="region of interest" description="Disordered" evidence="1">
    <location>
        <begin position="167"/>
        <end position="246"/>
    </location>
</feature>
<organism evidence="2 3">
    <name type="scientific">Coprinellus micaceus</name>
    <name type="common">Glistening ink-cap mushroom</name>
    <name type="synonym">Coprinus micaceus</name>
    <dbReference type="NCBI Taxonomy" id="71717"/>
    <lineage>
        <taxon>Eukaryota</taxon>
        <taxon>Fungi</taxon>
        <taxon>Dikarya</taxon>
        <taxon>Basidiomycota</taxon>
        <taxon>Agaricomycotina</taxon>
        <taxon>Agaricomycetes</taxon>
        <taxon>Agaricomycetidae</taxon>
        <taxon>Agaricales</taxon>
        <taxon>Agaricineae</taxon>
        <taxon>Psathyrellaceae</taxon>
        <taxon>Coprinellus</taxon>
    </lineage>
</organism>
<sequence length="246" mass="26796">MSLDTSTSPEQQLEKIFLQVEEESERRAEQERMRAARQALVDTDTLKRVKERRRGSISISRLGQYPVEEAISTPPGSVPPTPGSFSALASKSPFYQSQIAAASTSSVASGASAFSDDDAHCEDPDSVVQIQQIPPKQTIATKIMPRRLSRARSTQILPKGDSAATIDVSVHETTELSTTVSEEGEDYTTPSRRASVSARHSLRSQPSLSPVAEPTSPTWIEKFTQKFKRKGGRDSQSVPPTPITPS</sequence>
<dbReference type="OrthoDB" id="3191896at2759"/>
<dbReference type="STRING" id="71717.A0A4Y7TWY7"/>
<gene>
    <name evidence="2" type="ORF">FA13DRAFT_1785913</name>
</gene>
<reference evidence="2 3" key="1">
    <citation type="journal article" date="2019" name="Nat. Ecol. Evol.">
        <title>Megaphylogeny resolves global patterns of mushroom evolution.</title>
        <authorList>
            <person name="Varga T."/>
            <person name="Krizsan K."/>
            <person name="Foldi C."/>
            <person name="Dima B."/>
            <person name="Sanchez-Garcia M."/>
            <person name="Sanchez-Ramirez S."/>
            <person name="Szollosi G.J."/>
            <person name="Szarkandi J.G."/>
            <person name="Papp V."/>
            <person name="Albert L."/>
            <person name="Andreopoulos W."/>
            <person name="Angelini C."/>
            <person name="Antonin V."/>
            <person name="Barry K.W."/>
            <person name="Bougher N.L."/>
            <person name="Buchanan P."/>
            <person name="Buyck B."/>
            <person name="Bense V."/>
            <person name="Catcheside P."/>
            <person name="Chovatia M."/>
            <person name="Cooper J."/>
            <person name="Damon W."/>
            <person name="Desjardin D."/>
            <person name="Finy P."/>
            <person name="Geml J."/>
            <person name="Haridas S."/>
            <person name="Hughes K."/>
            <person name="Justo A."/>
            <person name="Karasinski D."/>
            <person name="Kautmanova I."/>
            <person name="Kiss B."/>
            <person name="Kocsube S."/>
            <person name="Kotiranta H."/>
            <person name="LaButti K.M."/>
            <person name="Lechner B.E."/>
            <person name="Liimatainen K."/>
            <person name="Lipzen A."/>
            <person name="Lukacs Z."/>
            <person name="Mihaltcheva S."/>
            <person name="Morgado L.N."/>
            <person name="Niskanen T."/>
            <person name="Noordeloos M.E."/>
            <person name="Ohm R.A."/>
            <person name="Ortiz-Santana B."/>
            <person name="Ovrebo C."/>
            <person name="Racz N."/>
            <person name="Riley R."/>
            <person name="Savchenko A."/>
            <person name="Shiryaev A."/>
            <person name="Soop K."/>
            <person name="Spirin V."/>
            <person name="Szebenyi C."/>
            <person name="Tomsovsky M."/>
            <person name="Tulloss R.E."/>
            <person name="Uehling J."/>
            <person name="Grigoriev I.V."/>
            <person name="Vagvolgyi C."/>
            <person name="Papp T."/>
            <person name="Martin F.M."/>
            <person name="Miettinen O."/>
            <person name="Hibbett D.S."/>
            <person name="Nagy L.G."/>
        </authorList>
    </citation>
    <scope>NUCLEOTIDE SEQUENCE [LARGE SCALE GENOMIC DNA]</scope>
    <source>
        <strain evidence="2 3">FP101781</strain>
    </source>
</reference>